<dbReference type="RefSeq" id="XP_055861277.1">
    <property type="nucleotide sequence ID" value="XM_056005302.1"/>
</dbReference>
<dbReference type="PROSITE" id="PS00237">
    <property type="entry name" value="G_PROTEIN_RECEP_F1_1"/>
    <property type="match status" value="1"/>
</dbReference>
<keyword evidence="2 5" id="KW-0812">Transmembrane</keyword>
<feature type="transmembrane region" description="Helical" evidence="6">
    <location>
        <begin position="150"/>
        <end position="172"/>
    </location>
</feature>
<organism evidence="8 9">
    <name type="scientific">Biomphalaria glabrata</name>
    <name type="common">Bloodfluke planorb</name>
    <name type="synonym">Freshwater snail</name>
    <dbReference type="NCBI Taxonomy" id="6526"/>
    <lineage>
        <taxon>Eukaryota</taxon>
        <taxon>Metazoa</taxon>
        <taxon>Spiralia</taxon>
        <taxon>Lophotrochozoa</taxon>
        <taxon>Mollusca</taxon>
        <taxon>Gastropoda</taxon>
        <taxon>Heterobranchia</taxon>
        <taxon>Euthyneura</taxon>
        <taxon>Panpulmonata</taxon>
        <taxon>Hygrophila</taxon>
        <taxon>Lymnaeoidea</taxon>
        <taxon>Planorbidae</taxon>
        <taxon>Biomphalaria</taxon>
    </lineage>
</organism>
<keyword evidence="3 6" id="KW-1133">Transmembrane helix</keyword>
<keyword evidence="5" id="KW-0297">G-protein coupled receptor</keyword>
<evidence type="ECO:0000256" key="5">
    <source>
        <dbReference type="RuleBase" id="RU000688"/>
    </source>
</evidence>
<dbReference type="GO" id="GO:0016020">
    <property type="term" value="C:membrane"/>
    <property type="evidence" value="ECO:0007669"/>
    <property type="project" value="UniProtKB-SubCell"/>
</dbReference>
<dbReference type="GO" id="GO:0004930">
    <property type="term" value="F:G protein-coupled receptor activity"/>
    <property type="evidence" value="ECO:0007669"/>
    <property type="project" value="UniProtKB-KW"/>
</dbReference>
<dbReference type="Proteomes" id="UP001165740">
    <property type="component" value="Chromosome 12"/>
</dbReference>
<dbReference type="OMA" id="PPFLATW"/>
<feature type="transmembrane region" description="Helical" evidence="6">
    <location>
        <begin position="209"/>
        <end position="229"/>
    </location>
</feature>
<comment type="subcellular location">
    <subcellularLocation>
        <location evidence="1">Membrane</location>
    </subcellularLocation>
</comment>
<feature type="transmembrane region" description="Helical" evidence="6">
    <location>
        <begin position="295"/>
        <end position="319"/>
    </location>
</feature>
<dbReference type="InterPro" id="IPR052954">
    <property type="entry name" value="GPCR-Ligand_Int"/>
</dbReference>
<dbReference type="InterPro" id="IPR017452">
    <property type="entry name" value="GPCR_Rhodpsn_7TM"/>
</dbReference>
<evidence type="ECO:0000256" key="1">
    <source>
        <dbReference type="ARBA" id="ARBA00004370"/>
    </source>
</evidence>
<feature type="transmembrane region" description="Helical" evidence="6">
    <location>
        <begin position="100"/>
        <end position="129"/>
    </location>
</feature>
<feature type="transmembrane region" description="Helical" evidence="6">
    <location>
        <begin position="28"/>
        <end position="55"/>
    </location>
</feature>
<dbReference type="SUPFAM" id="SSF81321">
    <property type="entry name" value="Family A G protein-coupled receptor-like"/>
    <property type="match status" value="1"/>
</dbReference>
<reference evidence="9" key="1">
    <citation type="submission" date="2025-08" db="UniProtKB">
        <authorList>
            <consortium name="RefSeq"/>
        </authorList>
    </citation>
    <scope>IDENTIFICATION</scope>
</reference>
<evidence type="ECO:0000313" key="8">
    <source>
        <dbReference type="Proteomes" id="UP001165740"/>
    </source>
</evidence>
<name>A0A9W2YEX2_BIOGL</name>
<dbReference type="PRINTS" id="PR00237">
    <property type="entry name" value="GPCRRHODOPSN"/>
</dbReference>
<keyword evidence="5" id="KW-0807">Transducer</keyword>
<dbReference type="InterPro" id="IPR000276">
    <property type="entry name" value="GPCR_Rhodpsn"/>
</dbReference>
<dbReference type="Gene3D" id="1.20.1070.10">
    <property type="entry name" value="Rhodopsin 7-helix transmembrane proteins"/>
    <property type="match status" value="1"/>
</dbReference>
<evidence type="ECO:0000256" key="4">
    <source>
        <dbReference type="ARBA" id="ARBA00023136"/>
    </source>
</evidence>
<evidence type="ECO:0000256" key="3">
    <source>
        <dbReference type="ARBA" id="ARBA00022989"/>
    </source>
</evidence>
<protein>
    <submittedName>
        <fullName evidence="9">Uncharacterized protein LOC129921933</fullName>
    </submittedName>
</protein>
<dbReference type="GeneID" id="129921933"/>
<dbReference type="PANTHER" id="PTHR46641">
    <property type="entry name" value="FMRFAMIDE RECEPTOR-RELATED"/>
    <property type="match status" value="1"/>
</dbReference>
<keyword evidence="5" id="KW-0675">Receptor</keyword>
<dbReference type="PANTHER" id="PTHR46641:SF2">
    <property type="entry name" value="FMRFAMIDE RECEPTOR"/>
    <property type="match status" value="1"/>
</dbReference>
<feature type="transmembrane region" description="Helical" evidence="6">
    <location>
        <begin position="67"/>
        <end position="88"/>
    </location>
</feature>
<feature type="transmembrane region" description="Helical" evidence="6">
    <location>
        <begin position="258"/>
        <end position="283"/>
    </location>
</feature>
<dbReference type="Pfam" id="PF00001">
    <property type="entry name" value="7tm_1"/>
    <property type="match status" value="1"/>
</dbReference>
<dbReference type="AlphaFoldDB" id="A0A9W2YEX2"/>
<evidence type="ECO:0000313" key="9">
    <source>
        <dbReference type="RefSeq" id="XP_055861277.1"/>
    </source>
</evidence>
<keyword evidence="8" id="KW-1185">Reference proteome</keyword>
<sequence>MFGDVITNASSSEYELELLLHDDLLTTIVFVNAIISAVIGLAGVVLNLINITVFIKMGFGEFTNISLLCLAVADVGSLLFLSGVVVVYNPLMLQTADADLLSTMCYLTVAVPHVCFSEISGCCNIVLALERFLCIAVPHRVKSLVTSKRVVLVNVFIFVYIILVKLIGYIGYGIPGTTYNSPNNSTAATFGPTALSKMLDSISTIIDNFTQLTTFPLMIGVTAMTIRIFKKATSWRLSVTSSSQGTTMSKRETKLSKIVITISIVYIVCNTPPFLATWVIFLIPDFSLTGSYRELFIATFTVLFNIDAINSILPFLIYLNMSTKFKETLKTLTLNRFRYSNKQ</sequence>
<accession>A0A9W2YEX2</accession>
<comment type="similarity">
    <text evidence="5">Belongs to the G-protein coupled receptor 1 family.</text>
</comment>
<gene>
    <name evidence="9" type="primary">LOC129921933</name>
</gene>
<evidence type="ECO:0000256" key="6">
    <source>
        <dbReference type="SAM" id="Phobius"/>
    </source>
</evidence>
<evidence type="ECO:0000259" key="7">
    <source>
        <dbReference type="PROSITE" id="PS50262"/>
    </source>
</evidence>
<evidence type="ECO:0000256" key="2">
    <source>
        <dbReference type="ARBA" id="ARBA00022692"/>
    </source>
</evidence>
<feature type="domain" description="G-protein coupled receptors family 1 profile" evidence="7">
    <location>
        <begin position="43"/>
        <end position="318"/>
    </location>
</feature>
<dbReference type="OrthoDB" id="10328465at2759"/>
<dbReference type="PROSITE" id="PS50262">
    <property type="entry name" value="G_PROTEIN_RECEP_F1_2"/>
    <property type="match status" value="1"/>
</dbReference>
<proteinExistence type="inferred from homology"/>
<keyword evidence="4 6" id="KW-0472">Membrane</keyword>